<dbReference type="InterPro" id="IPR007739">
    <property type="entry name" value="RgpF"/>
</dbReference>
<comment type="caution">
    <text evidence="1">The sequence shown here is derived from an EMBL/GenBank/DDBJ whole genome shotgun (WGS) entry which is preliminary data.</text>
</comment>
<reference evidence="1 2" key="1">
    <citation type="submission" date="2019-09" db="EMBL/GenBank/DDBJ databases">
        <title>Report of infection by Mycobacterium simiae a patient suffering from pulmonary tuberculosis.</title>
        <authorList>
            <person name="Mohanty P.S."/>
            <person name="Bansal A.K."/>
            <person name="Singh H."/>
            <person name="Sharma S."/>
            <person name="Patil S.A."/>
            <person name="Upadhaya P."/>
            <person name="Singh P.K."/>
            <person name="Kumar D."/>
            <person name="Kumar S."/>
            <person name="Singh R.K."/>
            <person name="Chaudhary B."/>
        </authorList>
    </citation>
    <scope>NUCLEOTIDE SEQUENCE [LARGE SCALE GENOMIC DNA]</scope>
    <source>
        <strain evidence="1 2">JAL-560-SIM</strain>
    </source>
</reference>
<sequence length="367" mass="42794">MQRRTRSRGQYRGEFVKLVDALSSHSARARAARRYRRNGGALGFICETHQELPAQPPSGRRTLILFAHFDPQGIVDPYVSYYLEALYDLGATIIFVSGSPSLTTDSLAPVRQFCTGIYTRETLSLDFGSWHLAWCIMREYGWSLDQFDRFVVANDSVYGPLFPLEEMWNTFHGADMYGAIESKEQLGSHLQSFFLAWDLNARTRPFLNDFWSRFQYVVDKRILILRYEIGISRRARNAGLRLKPYVSAATIKQTYGLAPEHQWAIRFTGPPLNNTIYFWDGLIEHLRFPFLKTILPRYNTPWHHSMPYLQDFIEQHTDYPYELIESNVDRLGCGEPAWVTPSRKTVLQDKIIDEILNFKEDLRRRSR</sequence>
<name>A0A5B1BX77_MYCSI</name>
<accession>A0A5B1BX77</accession>
<organism evidence="1 2">
    <name type="scientific">Mycobacterium simiae</name>
    <name type="common">Mycobacterium habana</name>
    <dbReference type="NCBI Taxonomy" id="1784"/>
    <lineage>
        <taxon>Bacteria</taxon>
        <taxon>Bacillati</taxon>
        <taxon>Actinomycetota</taxon>
        <taxon>Actinomycetes</taxon>
        <taxon>Mycobacteriales</taxon>
        <taxon>Mycobacteriaceae</taxon>
        <taxon>Mycobacterium</taxon>
        <taxon>Mycobacterium simiae complex</taxon>
    </lineage>
</organism>
<keyword evidence="2" id="KW-1185">Reference proteome</keyword>
<dbReference type="OrthoDB" id="9815339at2"/>
<evidence type="ECO:0008006" key="3">
    <source>
        <dbReference type="Google" id="ProtNLM"/>
    </source>
</evidence>
<evidence type="ECO:0000313" key="2">
    <source>
        <dbReference type="Proteomes" id="UP000324701"/>
    </source>
</evidence>
<dbReference type="AlphaFoldDB" id="A0A5B1BX77"/>
<dbReference type="Pfam" id="PF05045">
    <property type="entry name" value="RgpF"/>
    <property type="match status" value="1"/>
</dbReference>
<protein>
    <recommendedName>
        <fullName evidence="3">Rhamnan synthesis protein F</fullName>
    </recommendedName>
</protein>
<evidence type="ECO:0000313" key="1">
    <source>
        <dbReference type="EMBL" id="KAA1251983.1"/>
    </source>
</evidence>
<dbReference type="Proteomes" id="UP000324701">
    <property type="component" value="Unassembled WGS sequence"/>
</dbReference>
<gene>
    <name evidence="1" type="ORF">F0Q45_01115</name>
</gene>
<dbReference type="EMBL" id="VTZN01000003">
    <property type="protein sequence ID" value="KAA1251983.1"/>
    <property type="molecule type" value="Genomic_DNA"/>
</dbReference>
<proteinExistence type="predicted"/>